<keyword evidence="4" id="KW-1185">Reference proteome</keyword>
<dbReference type="STRING" id="53378.BRW65_01290"/>
<evidence type="ECO:0000313" key="4">
    <source>
        <dbReference type="Proteomes" id="UP000186438"/>
    </source>
</evidence>
<evidence type="ECO:0000256" key="1">
    <source>
        <dbReference type="ARBA" id="ARBA00023239"/>
    </source>
</evidence>
<dbReference type="EMBL" id="MPNT01000001">
    <property type="protein sequence ID" value="OJZ76100.1"/>
    <property type="molecule type" value="Genomic_DNA"/>
</dbReference>
<dbReference type="Pfam" id="PF04909">
    <property type="entry name" value="Amidohydro_2"/>
    <property type="match status" value="1"/>
</dbReference>
<keyword evidence="1" id="KW-0456">Lyase</keyword>
<comment type="caution">
    <text evidence="3">The sequence shown here is derived from an EMBL/GenBank/DDBJ whole genome shotgun (WGS) entry which is preliminary data.</text>
</comment>
<dbReference type="InterPro" id="IPR032465">
    <property type="entry name" value="ACMSD"/>
</dbReference>
<reference evidence="3 4" key="1">
    <citation type="submission" date="2016-11" db="EMBL/GenBank/DDBJ databases">
        <title>Genome sequences of unsequenced Mycobacteria.</title>
        <authorList>
            <person name="Greninger A.L."/>
            <person name="Fang F."/>
            <person name="Jerome K.R."/>
        </authorList>
    </citation>
    <scope>NUCLEOTIDE SEQUENCE [LARGE SCALE GENOMIC DNA]</scope>
    <source>
        <strain evidence="3 4">M11</strain>
    </source>
</reference>
<protein>
    <recommendedName>
        <fullName evidence="2">Amidohydrolase-related domain-containing protein</fullName>
    </recommendedName>
</protein>
<dbReference type="PANTHER" id="PTHR21240">
    <property type="entry name" value="2-AMINO-3-CARBOXYLMUCONATE-6-SEMIALDEHYDE DECARBOXYLASE"/>
    <property type="match status" value="1"/>
</dbReference>
<dbReference type="GO" id="GO:0019748">
    <property type="term" value="P:secondary metabolic process"/>
    <property type="evidence" value="ECO:0007669"/>
    <property type="project" value="TreeGrafter"/>
</dbReference>
<dbReference type="AlphaFoldDB" id="A0A1Q4I2J2"/>
<dbReference type="GO" id="GO:0016831">
    <property type="term" value="F:carboxy-lyase activity"/>
    <property type="evidence" value="ECO:0007669"/>
    <property type="project" value="InterPro"/>
</dbReference>
<dbReference type="Proteomes" id="UP000186438">
    <property type="component" value="Unassembled WGS sequence"/>
</dbReference>
<dbReference type="OrthoDB" id="8673349at2"/>
<dbReference type="SUPFAM" id="SSF51556">
    <property type="entry name" value="Metallo-dependent hydrolases"/>
    <property type="match status" value="1"/>
</dbReference>
<dbReference type="PANTHER" id="PTHR21240:SF28">
    <property type="entry name" value="ISO-OROTATE DECARBOXYLASE (EUROFUNG)"/>
    <property type="match status" value="1"/>
</dbReference>
<organism evidence="3 4">
    <name type="scientific">Mycobacterium paraffinicum</name>
    <dbReference type="NCBI Taxonomy" id="53378"/>
    <lineage>
        <taxon>Bacteria</taxon>
        <taxon>Bacillati</taxon>
        <taxon>Actinomycetota</taxon>
        <taxon>Actinomycetes</taxon>
        <taxon>Mycobacteriales</taxon>
        <taxon>Mycobacteriaceae</taxon>
        <taxon>Mycobacterium</taxon>
    </lineage>
</organism>
<dbReference type="InterPro" id="IPR006680">
    <property type="entry name" value="Amidohydro-rel"/>
</dbReference>
<evidence type="ECO:0000313" key="3">
    <source>
        <dbReference type="EMBL" id="OJZ76100.1"/>
    </source>
</evidence>
<evidence type="ECO:0000259" key="2">
    <source>
        <dbReference type="Pfam" id="PF04909"/>
    </source>
</evidence>
<dbReference type="GO" id="GO:0005737">
    <property type="term" value="C:cytoplasm"/>
    <property type="evidence" value="ECO:0007669"/>
    <property type="project" value="TreeGrafter"/>
</dbReference>
<dbReference type="RefSeq" id="WP_073870312.1">
    <property type="nucleotide sequence ID" value="NZ_MPNT01000001.1"/>
</dbReference>
<gene>
    <name evidence="3" type="ORF">BRW65_01290</name>
</gene>
<dbReference type="Gene3D" id="3.20.20.140">
    <property type="entry name" value="Metal-dependent hydrolases"/>
    <property type="match status" value="1"/>
</dbReference>
<feature type="domain" description="Amidohydrolase-related" evidence="2">
    <location>
        <begin position="72"/>
        <end position="377"/>
    </location>
</feature>
<proteinExistence type="predicted"/>
<name>A0A1Q4I2J2_9MYCO</name>
<dbReference type="GO" id="GO:0016787">
    <property type="term" value="F:hydrolase activity"/>
    <property type="evidence" value="ECO:0007669"/>
    <property type="project" value="InterPro"/>
</dbReference>
<sequence>MTNVVAPEAPQTDDSITSIGFISADSHVNEPRDLWSSNLPASLKDQAMHGLASSGDGGWSLIMNGQHAFQKDMQAEEDRLAVLKPEKRLEVMREDGVAGECIFPTIALQVWMLESAEGGQASCRIYNDYIFDQLHRHSPRFCCAGIVPTWTPEMAVAEVEHIAEIGLGAIMLPAMANPMWNHRQWGPMWDAIERTGLPVAMHQGTGHPMRAFRGPGATVANNLYIQSMAPQVATLLATSGVLADHPGIHVVLVEFNVGWMAWTNETMDNSDIAFRRYDEFVSYGGQKGQPSVYPDLEHPPSYYAKRQVHSTFARDTVGIGNIALTGPSMLMFGNDYPHEEGTYPHSREVVAEQAKLIADPAIARKVFRENALEVFNFDPAEVTPLV</sequence>
<dbReference type="InterPro" id="IPR032466">
    <property type="entry name" value="Metal_Hydrolase"/>
</dbReference>
<accession>A0A1Q4I2J2</accession>